<protein>
    <submittedName>
        <fullName evidence="1">Uncharacterized protein</fullName>
    </submittedName>
</protein>
<organism evidence="1 2">
    <name type="scientific">Nocardioides luteus</name>
    <dbReference type="NCBI Taxonomy" id="1844"/>
    <lineage>
        <taxon>Bacteria</taxon>
        <taxon>Bacillati</taxon>
        <taxon>Actinomycetota</taxon>
        <taxon>Actinomycetes</taxon>
        <taxon>Propionibacteriales</taxon>
        <taxon>Nocardioidaceae</taxon>
        <taxon>Nocardioides</taxon>
    </lineage>
</organism>
<dbReference type="Proteomes" id="UP001142292">
    <property type="component" value="Unassembled WGS sequence"/>
</dbReference>
<evidence type="ECO:0000313" key="1">
    <source>
        <dbReference type="EMBL" id="GLJ68022.1"/>
    </source>
</evidence>
<accession>A0ABQ5SV06</accession>
<name>A0ABQ5SV06_9ACTN</name>
<reference evidence="1" key="2">
    <citation type="submission" date="2023-01" db="EMBL/GenBank/DDBJ databases">
        <authorList>
            <person name="Sun Q."/>
            <person name="Evtushenko L."/>
        </authorList>
    </citation>
    <scope>NUCLEOTIDE SEQUENCE</scope>
    <source>
        <strain evidence="1">VKM Ac-1246</strain>
    </source>
</reference>
<sequence length="109" mass="11601">MPTFVATAWCRLRGNLPCRWTSFAVDFTVGGGVGEGDGDAAGFSLSPPHPASARVPVRTTAVRAAATRGKRDRRGLVLLLVMWGIRLIDLLRDRATIRTSTLVATLPGG</sequence>
<dbReference type="EMBL" id="BSEL01000005">
    <property type="protein sequence ID" value="GLJ68022.1"/>
    <property type="molecule type" value="Genomic_DNA"/>
</dbReference>
<comment type="caution">
    <text evidence="1">The sequence shown here is derived from an EMBL/GenBank/DDBJ whole genome shotgun (WGS) entry which is preliminary data.</text>
</comment>
<proteinExistence type="predicted"/>
<gene>
    <name evidence="1" type="ORF">GCM10017579_20580</name>
</gene>
<keyword evidence="2" id="KW-1185">Reference proteome</keyword>
<evidence type="ECO:0000313" key="2">
    <source>
        <dbReference type="Proteomes" id="UP001142292"/>
    </source>
</evidence>
<reference evidence="1" key="1">
    <citation type="journal article" date="2014" name="Int. J. Syst. Evol. Microbiol.">
        <title>Complete genome of a new Firmicutes species belonging to the dominant human colonic microbiota ('Ruminococcus bicirculans') reveals two chromosomes and a selective capacity to utilize plant glucans.</title>
        <authorList>
            <consortium name="NISC Comparative Sequencing Program"/>
            <person name="Wegmann U."/>
            <person name="Louis P."/>
            <person name="Goesmann A."/>
            <person name="Henrissat B."/>
            <person name="Duncan S.H."/>
            <person name="Flint H.J."/>
        </authorList>
    </citation>
    <scope>NUCLEOTIDE SEQUENCE</scope>
    <source>
        <strain evidence="1">VKM Ac-1246</strain>
    </source>
</reference>